<dbReference type="NCBIfam" id="TIGR04183">
    <property type="entry name" value="Por_Secre_tail"/>
    <property type="match status" value="1"/>
</dbReference>
<evidence type="ECO:0000313" key="4">
    <source>
        <dbReference type="Proteomes" id="UP000198999"/>
    </source>
</evidence>
<dbReference type="STRING" id="419940.SAMN05421824_0067"/>
<dbReference type="InterPro" id="IPR026444">
    <property type="entry name" value="Secre_tail"/>
</dbReference>
<dbReference type="Proteomes" id="UP000198999">
    <property type="component" value="Unassembled WGS sequence"/>
</dbReference>
<dbReference type="Pfam" id="PF18962">
    <property type="entry name" value="Por_Secre_tail"/>
    <property type="match status" value="1"/>
</dbReference>
<evidence type="ECO:0000259" key="2">
    <source>
        <dbReference type="Pfam" id="PF18962"/>
    </source>
</evidence>
<proteinExistence type="predicted"/>
<organism evidence="3 4">
    <name type="scientific">Hyunsoonleella jejuensis</name>
    <dbReference type="NCBI Taxonomy" id="419940"/>
    <lineage>
        <taxon>Bacteria</taxon>
        <taxon>Pseudomonadati</taxon>
        <taxon>Bacteroidota</taxon>
        <taxon>Flavobacteriia</taxon>
        <taxon>Flavobacteriales</taxon>
        <taxon>Flavobacteriaceae</taxon>
    </lineage>
</organism>
<keyword evidence="1" id="KW-0732">Signal</keyword>
<dbReference type="Gene3D" id="3.20.20.80">
    <property type="entry name" value="Glycosidases"/>
    <property type="match status" value="1"/>
</dbReference>
<feature type="domain" description="Secretion system C-terminal sorting" evidence="2">
    <location>
        <begin position="273"/>
        <end position="345"/>
    </location>
</feature>
<dbReference type="EMBL" id="FOFN01000001">
    <property type="protein sequence ID" value="SEP68984.1"/>
    <property type="molecule type" value="Genomic_DNA"/>
</dbReference>
<evidence type="ECO:0000256" key="1">
    <source>
        <dbReference type="ARBA" id="ARBA00022729"/>
    </source>
</evidence>
<sequence>MKVFFDAIVVHRYVNAQREDGNRPEDLTDQSLRDLVSASRIMDQSLTYCKTQVSEDKNSIWLTEWGVAGSEDDAIGASFLGAADIYSHIITNNDRLEVERINWFSTVGANAQYTVNGTQNNVQIGRTGYGNVYSVLRDNLRDSNMFNEFTLTAPELKIGGEVQEEKAIHVLAVRRSDGTPRLIITNKTNATARLNVNRDGNRENVINYIASGFRWESLISAASIAYSDEQTTTGAILVPPFSVIKVDMSFGAGVPILSVDDNSAFNNNSDFTLFPNPTSSTVNIALNGINSADIIITDVLGKVVVKTKTKKANVQLNTNGVLKSGLYLVRVIGDNNISIVKKLIVN</sequence>
<gene>
    <name evidence="3" type="ORF">SAMN05421824_0067</name>
</gene>
<evidence type="ECO:0000313" key="3">
    <source>
        <dbReference type="EMBL" id="SEP68984.1"/>
    </source>
</evidence>
<keyword evidence="4" id="KW-1185">Reference proteome</keyword>
<name>A0A1H8ZX88_9FLAO</name>
<accession>A0A1H8ZX88</accession>
<dbReference type="OrthoDB" id="1448302at2"/>
<dbReference type="RefSeq" id="WP_092573974.1">
    <property type="nucleotide sequence ID" value="NZ_FOFN01000001.1"/>
</dbReference>
<dbReference type="AlphaFoldDB" id="A0A1H8ZX88"/>
<protein>
    <submittedName>
        <fullName evidence="3">Por secretion system C-terminal sorting domain-containing protein</fullName>
    </submittedName>
</protein>
<reference evidence="3 4" key="1">
    <citation type="submission" date="2016-10" db="EMBL/GenBank/DDBJ databases">
        <authorList>
            <person name="de Groot N.N."/>
        </authorList>
    </citation>
    <scope>NUCLEOTIDE SEQUENCE [LARGE SCALE GENOMIC DNA]</scope>
    <source>
        <strain evidence="3 4">DSM 21035</strain>
    </source>
</reference>